<keyword evidence="10" id="KW-0819">tRNA processing</keyword>
<dbReference type="GO" id="GO:0030488">
    <property type="term" value="P:tRNA methylation"/>
    <property type="evidence" value="ECO:0007669"/>
    <property type="project" value="TreeGrafter"/>
</dbReference>
<evidence type="ECO:0000313" key="16">
    <source>
        <dbReference type="Proteomes" id="UP000215902"/>
    </source>
</evidence>
<feature type="region of interest" description="Disordered" evidence="14">
    <location>
        <begin position="1"/>
        <end position="28"/>
    </location>
</feature>
<feature type="compositionally biased region" description="Polar residues" evidence="14">
    <location>
        <begin position="11"/>
        <end position="28"/>
    </location>
</feature>
<feature type="non-terminal residue" evidence="15">
    <location>
        <position position="1"/>
    </location>
</feature>
<keyword evidence="9" id="KW-0949">S-adenosyl-L-methionine</keyword>
<dbReference type="EC" id="2.1.1.290" evidence="5"/>
<sequence length="813" mass="88699">AQLKIPDRTGHSSSAGAMSEKQVQGTNDSSIVSKASAVERGYFDDPFVSLMVRKRARRAPLINRGYYIRMKAMDQALQNFISATSSEGQTRYIISLGAGFDTAYFRLKSKGLLDGIYYIEIDYYDVVANKARLIQQSELLTTVIGDYQLELGSNLVVRSADYCLVASDLTHEPVLAACLRELIPDWTAPALFFSECVLTYVAPKHADRLINWISQEFPCSVFLLYEQIRPYDGFGVIMCQHFKGLGSRLKCIEKYPYLADQRERFSVGWQRVEALDMNAFYRSLDLAERCRVEHLEVFDEFEEWWAKCEHYFVLAAHTAGFRHRHHRARLLARRHGDCGEEEEAVAEPPCWRVQQGLSQQPLGNLTRVPVRPLPGGCADQFRLHWTGLSPVELPQHAPLLLRLGGYGVDPLGPPGHRRLSCLTLIDPYRLASQQPPVCQHAKPEEPCPSEWLEHLLGPVVYQVGAQELLLFGGKASPLRPSARLLRLRLSASPDGAGSPRFTIEEVAQRRADGPELEPPCARWRHAGCSVPLGDGGQRRRGLVLYGGRTPDRLCLADAYLAVWPPPQQLDGEVGGVAWEALPASPGPRCSHAVCGHPSRPLAFLSSGLSLEEAADDGDAGQRSSALRPMWDLWQLDVLARQWTRLTLSGRLAGPSGLPVTRFGHSMHCLAAAELGKGNDTSAAPANWLICFGGAVATSADSAGPASRSLTEPATLCLIRVGLDGTAAQFVNLAADFSLDPAAASAALSKAFLAFNSATALLTPAGRPTGQEDRPALLAILGGGGSCFSFGTHLNPAAVCLHLADLFLPVAGLF</sequence>
<evidence type="ECO:0000256" key="7">
    <source>
        <dbReference type="ARBA" id="ARBA00022603"/>
    </source>
</evidence>
<evidence type="ECO:0000256" key="12">
    <source>
        <dbReference type="ARBA" id="ARBA00030847"/>
    </source>
</evidence>
<dbReference type="InterPro" id="IPR007213">
    <property type="entry name" value="Ppm1/Ppm2/Tcmp"/>
</dbReference>
<evidence type="ECO:0000256" key="5">
    <source>
        <dbReference type="ARBA" id="ARBA00012779"/>
    </source>
</evidence>
<gene>
    <name evidence="15" type="ORF">BOX15_Mlig033299g5</name>
</gene>
<organism evidence="15 16">
    <name type="scientific">Macrostomum lignano</name>
    <dbReference type="NCBI Taxonomy" id="282301"/>
    <lineage>
        <taxon>Eukaryota</taxon>
        <taxon>Metazoa</taxon>
        <taxon>Spiralia</taxon>
        <taxon>Lophotrochozoa</taxon>
        <taxon>Platyhelminthes</taxon>
        <taxon>Rhabditophora</taxon>
        <taxon>Macrostomorpha</taxon>
        <taxon>Macrostomida</taxon>
        <taxon>Macrostomidae</taxon>
        <taxon>Macrostomum</taxon>
    </lineage>
</organism>
<dbReference type="InterPro" id="IPR015915">
    <property type="entry name" value="Kelch-typ_b-propeller"/>
</dbReference>
<dbReference type="PANTHER" id="PTHR46529:SF1">
    <property type="entry name" value="TRNA WYBUTOSINE-SYNTHESIZING PROTEIN 4"/>
    <property type="match status" value="1"/>
</dbReference>
<keyword evidence="7" id="KW-0489">Methyltransferase</keyword>
<evidence type="ECO:0000256" key="1">
    <source>
        <dbReference type="ARBA" id="ARBA00001806"/>
    </source>
</evidence>
<dbReference type="UniPathway" id="UPA00375"/>
<name>A0A267DR12_9PLAT</name>
<dbReference type="PANTHER" id="PTHR46529">
    <property type="entry name" value="TRNA WYBUTOSINE-SYNTHESIZING PROTEIN 4"/>
    <property type="match status" value="1"/>
</dbReference>
<dbReference type="Gene3D" id="2.120.10.80">
    <property type="entry name" value="Kelch-type beta propeller"/>
    <property type="match status" value="1"/>
</dbReference>
<dbReference type="GO" id="GO:0008175">
    <property type="term" value="F:tRNA methyltransferase activity"/>
    <property type="evidence" value="ECO:0007669"/>
    <property type="project" value="TreeGrafter"/>
</dbReference>
<evidence type="ECO:0000256" key="11">
    <source>
        <dbReference type="ARBA" id="ARBA00029750"/>
    </source>
</evidence>
<dbReference type="InterPro" id="IPR011043">
    <property type="entry name" value="Gal_Oxase/kelch_b-propeller"/>
</dbReference>
<reference evidence="15 16" key="1">
    <citation type="submission" date="2017-06" db="EMBL/GenBank/DDBJ databases">
        <title>A platform for efficient transgenesis in Macrostomum lignano, a flatworm model organism for stem cell research.</title>
        <authorList>
            <person name="Berezikov E."/>
        </authorList>
    </citation>
    <scope>NUCLEOTIDE SEQUENCE [LARGE SCALE GENOMIC DNA]</scope>
    <source>
        <strain evidence="15">DV1</strain>
        <tissue evidence="15">Whole organism</tissue>
    </source>
</reference>
<proteinExistence type="inferred from homology"/>
<evidence type="ECO:0000256" key="3">
    <source>
        <dbReference type="ARBA" id="ARBA00010703"/>
    </source>
</evidence>
<dbReference type="Pfam" id="PF04072">
    <property type="entry name" value="LCM"/>
    <property type="match status" value="1"/>
</dbReference>
<evidence type="ECO:0000256" key="8">
    <source>
        <dbReference type="ARBA" id="ARBA00022679"/>
    </source>
</evidence>
<dbReference type="GO" id="GO:0031591">
    <property type="term" value="P:wybutosine biosynthetic process"/>
    <property type="evidence" value="ECO:0007669"/>
    <property type="project" value="TreeGrafter"/>
</dbReference>
<dbReference type="SUPFAM" id="SSF53335">
    <property type="entry name" value="S-adenosyl-L-methionine-dependent methyltransferases"/>
    <property type="match status" value="1"/>
</dbReference>
<evidence type="ECO:0000256" key="10">
    <source>
        <dbReference type="ARBA" id="ARBA00022694"/>
    </source>
</evidence>
<comment type="catalytic activity">
    <reaction evidence="13">
        <text>7-[(3S)-(3-amino-3-methoxycarbonyl)propyl]wyosine(37) in tRNA(Phe) + S-adenosyl-L-methionine + CO2 = wybutosine(37) in tRNA(Phe) + S-adenosyl-L-homocysteine + 2 H(+)</text>
        <dbReference type="Rhea" id="RHEA:37119"/>
        <dbReference type="Rhea" id="RHEA-COMP:11844"/>
        <dbReference type="Rhea" id="RHEA-COMP:11847"/>
        <dbReference type="ChEBI" id="CHEBI:15378"/>
        <dbReference type="ChEBI" id="CHEBI:16526"/>
        <dbReference type="ChEBI" id="CHEBI:57856"/>
        <dbReference type="ChEBI" id="CHEBI:59789"/>
        <dbReference type="ChEBI" id="CHEBI:73544"/>
        <dbReference type="ChEBI" id="CHEBI:74275"/>
        <dbReference type="EC" id="2.3.1.231"/>
    </reaction>
</comment>
<evidence type="ECO:0000256" key="9">
    <source>
        <dbReference type="ARBA" id="ARBA00022691"/>
    </source>
</evidence>
<dbReference type="InterPro" id="IPR029063">
    <property type="entry name" value="SAM-dependent_MTases_sf"/>
</dbReference>
<comment type="catalytic activity">
    <reaction evidence="1">
        <text>7-[(3S)-3-amino-3-carboxypropyl]wyosine(37) in tRNA(Phe) + S-adenosyl-L-methionine = 7-[(3S)-(3-amino-3-methoxycarbonyl)propyl]wyosine(37) in tRNA(Phe) + S-adenosyl-L-homocysteine</text>
        <dbReference type="Rhea" id="RHEA:36903"/>
        <dbReference type="Rhea" id="RHEA-COMP:10379"/>
        <dbReference type="Rhea" id="RHEA-COMP:11844"/>
        <dbReference type="ChEBI" id="CHEBI:57856"/>
        <dbReference type="ChEBI" id="CHEBI:59789"/>
        <dbReference type="ChEBI" id="CHEBI:73543"/>
        <dbReference type="ChEBI" id="CHEBI:74275"/>
        <dbReference type="EC" id="2.1.1.290"/>
    </reaction>
</comment>
<keyword evidence="8" id="KW-0808">Transferase</keyword>
<dbReference type="STRING" id="282301.A0A267DR12"/>
<feature type="compositionally biased region" description="Basic and acidic residues" evidence="14">
    <location>
        <begin position="1"/>
        <end position="10"/>
    </location>
</feature>
<accession>A0A267DR12</accession>
<evidence type="ECO:0000256" key="4">
    <source>
        <dbReference type="ARBA" id="ARBA00012155"/>
    </source>
</evidence>
<dbReference type="EC" id="2.3.1.231" evidence="4"/>
<dbReference type="Proteomes" id="UP000215902">
    <property type="component" value="Unassembled WGS sequence"/>
</dbReference>
<dbReference type="Gene3D" id="3.40.50.150">
    <property type="entry name" value="Vaccinia Virus protein VP39"/>
    <property type="match status" value="1"/>
</dbReference>
<keyword evidence="16" id="KW-1185">Reference proteome</keyword>
<protein>
    <recommendedName>
        <fullName evidence="6">tRNA wybutosine-synthesizing protein 4</fullName>
        <ecNumber evidence="5">2.1.1.290</ecNumber>
        <ecNumber evidence="4">2.3.1.231</ecNumber>
    </recommendedName>
    <alternativeName>
        <fullName evidence="12">tRNA(Phe) (7-(3-amino-3-(methoxycarbonyl)propyl)wyosine(37)-N)-methoxycarbonyltransferase</fullName>
    </alternativeName>
    <alternativeName>
        <fullName evidence="11">tRNA(Phe) (7-(3-amino-3-carboxypropyl)wyosine(37)-O)-methyltransferase</fullName>
    </alternativeName>
</protein>
<dbReference type="OrthoDB" id="203237at2759"/>
<dbReference type="AlphaFoldDB" id="A0A267DR12"/>
<evidence type="ECO:0000313" key="15">
    <source>
        <dbReference type="EMBL" id="PAA51733.1"/>
    </source>
</evidence>
<dbReference type="EMBL" id="NIVC01003369">
    <property type="protein sequence ID" value="PAA51733.1"/>
    <property type="molecule type" value="Genomic_DNA"/>
</dbReference>
<evidence type="ECO:0000256" key="14">
    <source>
        <dbReference type="SAM" id="MobiDB-lite"/>
    </source>
</evidence>
<comment type="similarity">
    <text evidence="3">Belongs to the methyltransferase superfamily. LCMT family.</text>
</comment>
<comment type="caution">
    <text evidence="15">The sequence shown here is derived from an EMBL/GenBank/DDBJ whole genome shotgun (WGS) entry which is preliminary data.</text>
</comment>
<evidence type="ECO:0000256" key="6">
    <source>
        <dbReference type="ARBA" id="ARBA00018045"/>
    </source>
</evidence>
<evidence type="ECO:0000256" key="2">
    <source>
        <dbReference type="ARBA" id="ARBA00004797"/>
    </source>
</evidence>
<dbReference type="SUPFAM" id="SSF50965">
    <property type="entry name" value="Galactose oxidase, central domain"/>
    <property type="match status" value="1"/>
</dbReference>
<evidence type="ECO:0000256" key="13">
    <source>
        <dbReference type="ARBA" id="ARBA00049250"/>
    </source>
</evidence>
<comment type="pathway">
    <text evidence="2">tRNA modification; wybutosine-tRNA(Phe) biosynthesis.</text>
</comment>